<sequence length="354" mass="39890">MELSRFDWVWVRLDLDKYSNIIQLPGQSIDHSRADGAVGALMKYYNNEGLWNTAGWWNSGNCLTSLLDYMRLTGTKTYLNDIVNTFDKGRHHAGSKDFTNDYIDDTGWWGLAWVRAFDLTNEQKYLDMAKYDADYMYSYHDNVCKGGLWWNNQKGYKNAITNELFIKLAASLHNRIKGDEKYLGQAVEVYNWFKGTGMINGEHLINDGLDLKADCKPAGATFTYNQGVILGGLVELYKAKKEQAYLDDAKRIADAITKSGYFNKDGVLVEGVGEGDGCTGDGPSFKGIFMRNLGELNRELKDRPYQGYINKVADSAYNHARNAENQYGNKWLGPFKETAAACQHGALDLLNSNA</sequence>
<dbReference type="OrthoDB" id="8249190at2759"/>
<dbReference type="EMBL" id="OC920989">
    <property type="protein sequence ID" value="CAD7653012.1"/>
    <property type="molecule type" value="Genomic_DNA"/>
</dbReference>
<dbReference type="SUPFAM" id="SSF48208">
    <property type="entry name" value="Six-hairpin glycosidases"/>
    <property type="match status" value="1"/>
</dbReference>
<dbReference type="Gene3D" id="1.50.10.20">
    <property type="match status" value="1"/>
</dbReference>
<keyword evidence="2" id="KW-1185">Reference proteome</keyword>
<accession>A0A7R9M4N9</accession>
<dbReference type="InterPro" id="IPR053169">
    <property type="entry name" value="MUG_Protein"/>
</dbReference>
<proteinExistence type="predicted"/>
<dbReference type="AlphaFoldDB" id="A0A7R9M4N9"/>
<dbReference type="PANTHER" id="PTHR47791">
    <property type="entry name" value="MEIOTICALLY UP-REGULATED GENE 191 PROTEIN"/>
    <property type="match status" value="1"/>
</dbReference>
<gene>
    <name evidence="1" type="ORF">ONB1V03_LOCUS9670</name>
</gene>
<dbReference type="GO" id="GO:0005975">
    <property type="term" value="P:carbohydrate metabolic process"/>
    <property type="evidence" value="ECO:0007669"/>
    <property type="project" value="InterPro"/>
</dbReference>
<dbReference type="InterPro" id="IPR008928">
    <property type="entry name" value="6-hairpin_glycosidase_sf"/>
</dbReference>
<dbReference type="Pfam" id="PF03663">
    <property type="entry name" value="Glyco_hydro_76"/>
    <property type="match status" value="1"/>
</dbReference>
<dbReference type="Proteomes" id="UP000728032">
    <property type="component" value="Unassembled WGS sequence"/>
</dbReference>
<organism evidence="1">
    <name type="scientific">Oppiella nova</name>
    <dbReference type="NCBI Taxonomy" id="334625"/>
    <lineage>
        <taxon>Eukaryota</taxon>
        <taxon>Metazoa</taxon>
        <taxon>Ecdysozoa</taxon>
        <taxon>Arthropoda</taxon>
        <taxon>Chelicerata</taxon>
        <taxon>Arachnida</taxon>
        <taxon>Acari</taxon>
        <taxon>Acariformes</taxon>
        <taxon>Sarcoptiformes</taxon>
        <taxon>Oribatida</taxon>
        <taxon>Brachypylina</taxon>
        <taxon>Oppioidea</taxon>
        <taxon>Oppiidae</taxon>
        <taxon>Oppiella</taxon>
    </lineage>
</organism>
<protein>
    <recommendedName>
        <fullName evidence="3">Glycosyl hydrolase</fullName>
    </recommendedName>
</protein>
<evidence type="ECO:0008006" key="3">
    <source>
        <dbReference type="Google" id="ProtNLM"/>
    </source>
</evidence>
<dbReference type="PANTHER" id="PTHR47791:SF3">
    <property type="entry name" value="MEIOTICALLY UP-REGULATED GENE 191 PROTEIN"/>
    <property type="match status" value="1"/>
</dbReference>
<name>A0A7R9M4N9_9ACAR</name>
<reference evidence="1" key="1">
    <citation type="submission" date="2020-11" db="EMBL/GenBank/DDBJ databases">
        <authorList>
            <person name="Tran Van P."/>
        </authorList>
    </citation>
    <scope>NUCLEOTIDE SEQUENCE</scope>
</reference>
<dbReference type="InterPro" id="IPR005198">
    <property type="entry name" value="Glyco_hydro_76"/>
</dbReference>
<dbReference type="EMBL" id="CAJPVJ010006164">
    <property type="protein sequence ID" value="CAG2170199.1"/>
    <property type="molecule type" value="Genomic_DNA"/>
</dbReference>
<evidence type="ECO:0000313" key="1">
    <source>
        <dbReference type="EMBL" id="CAD7653012.1"/>
    </source>
</evidence>
<evidence type="ECO:0000313" key="2">
    <source>
        <dbReference type="Proteomes" id="UP000728032"/>
    </source>
</evidence>